<sequence>MSNPYDQNPYAGGPGGVPQPHPKGTQVLVLGIVSLFVCGIILGPIALIQGNNALKEIDANPGAYTNRQNVVIGRILGIVAIVLWAIGIVINIITFVVAGSQQ</sequence>
<keyword evidence="4" id="KW-1185">Reference proteome</keyword>
<evidence type="ECO:0000259" key="2">
    <source>
        <dbReference type="Pfam" id="PF13828"/>
    </source>
</evidence>
<evidence type="ECO:0000313" key="3">
    <source>
        <dbReference type="EMBL" id="MBM7799671.1"/>
    </source>
</evidence>
<keyword evidence="1" id="KW-0472">Membrane</keyword>
<name>A0ABS2RKZ4_9ACTN</name>
<protein>
    <recommendedName>
        <fullName evidence="2">DUF4190 domain-containing protein</fullName>
    </recommendedName>
</protein>
<dbReference type="Pfam" id="PF13828">
    <property type="entry name" value="DUF4190"/>
    <property type="match status" value="1"/>
</dbReference>
<gene>
    <name evidence="3" type="ORF">JOE57_002592</name>
</gene>
<accession>A0ABS2RKZ4</accession>
<evidence type="ECO:0000256" key="1">
    <source>
        <dbReference type="SAM" id="Phobius"/>
    </source>
</evidence>
<keyword evidence="1" id="KW-1133">Transmembrane helix</keyword>
<comment type="caution">
    <text evidence="3">The sequence shown here is derived from an EMBL/GenBank/DDBJ whole genome shotgun (WGS) entry which is preliminary data.</text>
</comment>
<reference evidence="3 4" key="1">
    <citation type="submission" date="2021-01" db="EMBL/GenBank/DDBJ databases">
        <title>Sequencing the genomes of 1000 actinobacteria strains.</title>
        <authorList>
            <person name="Klenk H.-P."/>
        </authorList>
    </citation>
    <scope>NUCLEOTIDE SEQUENCE [LARGE SCALE GENOMIC DNA]</scope>
    <source>
        <strain evidence="3 4">DSM 18662</strain>
    </source>
</reference>
<feature type="domain" description="DUF4190" evidence="2">
    <location>
        <begin position="28"/>
        <end position="86"/>
    </location>
</feature>
<dbReference type="EMBL" id="JAFBCF010000001">
    <property type="protein sequence ID" value="MBM7799671.1"/>
    <property type="molecule type" value="Genomic_DNA"/>
</dbReference>
<dbReference type="InterPro" id="IPR025241">
    <property type="entry name" value="DUF4190"/>
</dbReference>
<organism evidence="3 4">
    <name type="scientific">Microlunatus panaciterrae</name>
    <dbReference type="NCBI Taxonomy" id="400768"/>
    <lineage>
        <taxon>Bacteria</taxon>
        <taxon>Bacillati</taxon>
        <taxon>Actinomycetota</taxon>
        <taxon>Actinomycetes</taxon>
        <taxon>Propionibacteriales</taxon>
        <taxon>Propionibacteriaceae</taxon>
        <taxon>Microlunatus</taxon>
    </lineage>
</organism>
<proteinExistence type="predicted"/>
<feature type="transmembrane region" description="Helical" evidence="1">
    <location>
        <begin position="75"/>
        <end position="98"/>
    </location>
</feature>
<feature type="transmembrane region" description="Helical" evidence="1">
    <location>
        <begin position="27"/>
        <end position="48"/>
    </location>
</feature>
<dbReference type="Proteomes" id="UP000704762">
    <property type="component" value="Unassembled WGS sequence"/>
</dbReference>
<evidence type="ECO:0000313" key="4">
    <source>
        <dbReference type="Proteomes" id="UP000704762"/>
    </source>
</evidence>
<dbReference type="RefSeq" id="WP_204918581.1">
    <property type="nucleotide sequence ID" value="NZ_BAAAQP010000003.1"/>
</dbReference>
<keyword evidence="1" id="KW-0812">Transmembrane</keyword>